<dbReference type="Proteomes" id="UP000051236">
    <property type="component" value="Unassembled WGS sequence"/>
</dbReference>
<dbReference type="PATRIC" id="fig|1423734.3.peg.2982"/>
<reference evidence="1 2" key="1">
    <citation type="journal article" date="2015" name="Genome Announc.">
        <title>Expanding the biotechnology potential of lactobacilli through comparative genomics of 213 strains and associated genera.</title>
        <authorList>
            <person name="Sun Z."/>
            <person name="Harris H.M."/>
            <person name="McCann A."/>
            <person name="Guo C."/>
            <person name="Argimon S."/>
            <person name="Zhang W."/>
            <person name="Yang X."/>
            <person name="Jeffery I.B."/>
            <person name="Cooney J.C."/>
            <person name="Kagawa T.F."/>
            <person name="Liu W."/>
            <person name="Song Y."/>
            <person name="Salvetti E."/>
            <person name="Wrobel A."/>
            <person name="Rasinkangas P."/>
            <person name="Parkhill J."/>
            <person name="Rea M.C."/>
            <person name="O'Sullivan O."/>
            <person name="Ritari J."/>
            <person name="Douillard F.P."/>
            <person name="Paul Ross R."/>
            <person name="Yang R."/>
            <person name="Briner A.E."/>
            <person name="Felis G.E."/>
            <person name="de Vos W.M."/>
            <person name="Barrangou R."/>
            <person name="Klaenhammer T.R."/>
            <person name="Caufield P.W."/>
            <person name="Cui Y."/>
            <person name="Zhang H."/>
            <person name="O'Toole P.W."/>
        </authorList>
    </citation>
    <scope>NUCLEOTIDE SEQUENCE [LARGE SCALE GENOMIC DNA]</scope>
    <source>
        <strain evidence="1 2">DSM 18527</strain>
    </source>
</reference>
<sequence length="152" mass="17464">MKEDNSQGNQNTELTYLQVYRNKLGYEARIRAMASAARTYLRKAPVSDLLLMRETIDNHEDAWKKHHILKTELPDGCSKNVITYRCEALGYTKIVLASDDQCLKEYQLLLGKAIQGELIPRAPYKKTTFRGFTSFTDKLRKATAKESKDNDE</sequence>
<dbReference type="AlphaFoldDB" id="X0QTX0"/>
<dbReference type="EMBL" id="AZGA01000054">
    <property type="protein sequence ID" value="KRM33365.1"/>
    <property type="molecule type" value="Genomic_DNA"/>
</dbReference>
<gene>
    <name evidence="1" type="ORF">FC83_GL002933</name>
</gene>
<proteinExistence type="predicted"/>
<dbReference type="STRING" id="1423734.FC83_GL002933"/>
<comment type="caution">
    <text evidence="1">The sequence shown here is derived from an EMBL/GenBank/DDBJ whole genome shotgun (WGS) entry which is preliminary data.</text>
</comment>
<evidence type="ECO:0000313" key="1">
    <source>
        <dbReference type="EMBL" id="KRM33365.1"/>
    </source>
</evidence>
<dbReference type="RefSeq" id="WP_035456332.1">
    <property type="nucleotide sequence ID" value="NZ_AZGA01000054.1"/>
</dbReference>
<accession>X0QTX0</accession>
<evidence type="ECO:0000313" key="2">
    <source>
        <dbReference type="Proteomes" id="UP000051236"/>
    </source>
</evidence>
<organism evidence="1 2">
    <name type="scientific">Agrilactobacillus composti DSM 18527 = JCM 14202</name>
    <dbReference type="NCBI Taxonomy" id="1423734"/>
    <lineage>
        <taxon>Bacteria</taxon>
        <taxon>Bacillati</taxon>
        <taxon>Bacillota</taxon>
        <taxon>Bacilli</taxon>
        <taxon>Lactobacillales</taxon>
        <taxon>Lactobacillaceae</taxon>
        <taxon>Agrilactobacillus</taxon>
    </lineage>
</organism>
<name>X0QTX0_9LACO</name>
<protein>
    <submittedName>
        <fullName evidence="1">Uncharacterized protein</fullName>
    </submittedName>
</protein>
<keyword evidence="2" id="KW-1185">Reference proteome</keyword>